<evidence type="ECO:0000256" key="1">
    <source>
        <dbReference type="ARBA" id="ARBA00022723"/>
    </source>
</evidence>
<evidence type="ECO:0000313" key="5">
    <source>
        <dbReference type="Proteomes" id="UP000605897"/>
    </source>
</evidence>
<gene>
    <name evidence="4" type="ORF">GCM10017786_10850</name>
</gene>
<evidence type="ECO:0000256" key="3">
    <source>
        <dbReference type="PROSITE-ProRule" id="PRU00679"/>
    </source>
</evidence>
<evidence type="ECO:0000256" key="2">
    <source>
        <dbReference type="ARBA" id="ARBA00022801"/>
    </source>
</evidence>
<dbReference type="PANTHER" id="PTHR10819">
    <property type="entry name" value="PHOSPHOTRIESTERASE-RELATED"/>
    <property type="match status" value="1"/>
</dbReference>
<comment type="caution">
    <text evidence="4">The sequence shown here is derived from an EMBL/GenBank/DDBJ whole genome shotgun (WGS) entry which is preliminary data.</text>
</comment>
<dbReference type="SUPFAM" id="SSF51556">
    <property type="entry name" value="Metallo-dependent hydrolases"/>
    <property type="match status" value="1"/>
</dbReference>
<evidence type="ECO:0000313" key="4">
    <source>
        <dbReference type="EMBL" id="GHE82015.1"/>
    </source>
</evidence>
<proteinExistence type="inferred from homology"/>
<comment type="similarity">
    <text evidence="3">Belongs to the metallo-dependent hydrolases superfamily. Phosphotriesterase family.</text>
</comment>
<keyword evidence="5" id="KW-1185">Reference proteome</keyword>
<dbReference type="InterPro" id="IPR001559">
    <property type="entry name" value="Phosphotriesterase"/>
</dbReference>
<organism evidence="4 5">
    <name type="scientific">Amycolatopsis deserti</name>
    <dbReference type="NCBI Taxonomy" id="185696"/>
    <lineage>
        <taxon>Bacteria</taxon>
        <taxon>Bacillati</taxon>
        <taxon>Actinomycetota</taxon>
        <taxon>Actinomycetes</taxon>
        <taxon>Pseudonocardiales</taxon>
        <taxon>Pseudonocardiaceae</taxon>
        <taxon>Amycolatopsis</taxon>
    </lineage>
</organism>
<protein>
    <recommendedName>
        <fullName evidence="6">Amidohydrolase-related domain-containing protein</fullName>
    </recommendedName>
</protein>
<keyword evidence="2" id="KW-0378">Hydrolase</keyword>
<keyword evidence="1" id="KW-0479">Metal-binding</keyword>
<dbReference type="InterPro" id="IPR032466">
    <property type="entry name" value="Metal_Hydrolase"/>
</dbReference>
<evidence type="ECO:0008006" key="6">
    <source>
        <dbReference type="Google" id="ProtNLM"/>
    </source>
</evidence>
<dbReference type="PANTHER" id="PTHR10819:SF3">
    <property type="entry name" value="PHOSPHOTRIESTERASE-RELATED PROTEIN"/>
    <property type="match status" value="1"/>
</dbReference>
<dbReference type="EMBL" id="BNAU01000001">
    <property type="protein sequence ID" value="GHE82015.1"/>
    <property type="molecule type" value="Genomic_DNA"/>
</dbReference>
<dbReference type="Proteomes" id="UP000605897">
    <property type="component" value="Unassembled WGS sequence"/>
</dbReference>
<accession>A0ABQ3IJ78</accession>
<dbReference type="Pfam" id="PF02126">
    <property type="entry name" value="PTE"/>
    <property type="match status" value="1"/>
</dbReference>
<name>A0ABQ3IJ78_9PSEU</name>
<reference evidence="5" key="1">
    <citation type="journal article" date="2019" name="Int. J. Syst. Evol. Microbiol.">
        <title>The Global Catalogue of Microorganisms (GCM) 10K type strain sequencing project: providing services to taxonomists for standard genome sequencing and annotation.</title>
        <authorList>
            <consortium name="The Broad Institute Genomics Platform"/>
            <consortium name="The Broad Institute Genome Sequencing Center for Infectious Disease"/>
            <person name="Wu L."/>
            <person name="Ma J."/>
        </authorList>
    </citation>
    <scope>NUCLEOTIDE SEQUENCE [LARGE SCALE GENOMIC DNA]</scope>
    <source>
        <strain evidence="5">CGMCC 4.7677</strain>
    </source>
</reference>
<dbReference type="PROSITE" id="PS51347">
    <property type="entry name" value="PHOSPHOTRIESTERASE_2"/>
    <property type="match status" value="1"/>
</dbReference>
<sequence>MLAALDAAGVPPGNVVLGHLARNPDYHLHAELAASGAYLAYDGPRRDTHATDWMLGNLIHAMLEAGHADRILLGADTPTADRLDPNGSPGPAALLNDTAAALTRRVGEDAMHTILAVNPGRAFAWRG</sequence>
<comment type="caution">
    <text evidence="3">Lacks conserved residue(s) required for the propagation of feature annotation.</text>
</comment>
<dbReference type="Gene3D" id="3.20.20.140">
    <property type="entry name" value="Metal-dependent hydrolases"/>
    <property type="match status" value="1"/>
</dbReference>